<evidence type="ECO:0000313" key="3">
    <source>
        <dbReference type="EMBL" id="ATB32164.1"/>
    </source>
</evidence>
<dbReference type="OrthoDB" id="5524857at2"/>
<name>A0A250IK63_9BACT</name>
<sequence>MSALKNQKKLAKRRGQGMTEYIIIVALIAIAAIGVITLFGNNIRRLFGASADALAGETNVDPGAKTATKTVKEKGLKDFSKNNKESGG</sequence>
<feature type="region of interest" description="Disordered" evidence="1">
    <location>
        <begin position="62"/>
        <end position="88"/>
    </location>
</feature>
<dbReference type="AlphaFoldDB" id="A0A250IK63"/>
<evidence type="ECO:0000313" key="4">
    <source>
        <dbReference type="Proteomes" id="UP000217289"/>
    </source>
</evidence>
<keyword evidence="2" id="KW-1133">Transmembrane helix</keyword>
<evidence type="ECO:0000256" key="1">
    <source>
        <dbReference type="SAM" id="MobiDB-lite"/>
    </source>
</evidence>
<dbReference type="EMBL" id="CP022163">
    <property type="protein sequence ID" value="ATB32164.1"/>
    <property type="molecule type" value="Genomic_DNA"/>
</dbReference>
<evidence type="ECO:0008006" key="5">
    <source>
        <dbReference type="Google" id="ProtNLM"/>
    </source>
</evidence>
<reference evidence="3 4" key="1">
    <citation type="submission" date="2017-06" db="EMBL/GenBank/DDBJ databases">
        <authorList>
            <person name="Kim H.J."/>
            <person name="Triplett B.A."/>
        </authorList>
    </citation>
    <scope>NUCLEOTIDE SEQUENCE [LARGE SCALE GENOMIC DNA]</scope>
    <source>
        <strain evidence="3 4">DSM 14713</strain>
    </source>
</reference>
<dbReference type="KEGG" id="mbd:MEBOL_005640"/>
<evidence type="ECO:0000256" key="2">
    <source>
        <dbReference type="SAM" id="Phobius"/>
    </source>
</evidence>
<feature type="transmembrane region" description="Helical" evidence="2">
    <location>
        <begin position="21"/>
        <end position="40"/>
    </location>
</feature>
<feature type="compositionally biased region" description="Basic and acidic residues" evidence="1">
    <location>
        <begin position="70"/>
        <end position="88"/>
    </location>
</feature>
<accession>A0A250IK63</accession>
<organism evidence="3 4">
    <name type="scientific">Melittangium boletus DSM 14713</name>
    <dbReference type="NCBI Taxonomy" id="1294270"/>
    <lineage>
        <taxon>Bacteria</taxon>
        <taxon>Pseudomonadati</taxon>
        <taxon>Myxococcota</taxon>
        <taxon>Myxococcia</taxon>
        <taxon>Myxococcales</taxon>
        <taxon>Cystobacterineae</taxon>
        <taxon>Archangiaceae</taxon>
        <taxon>Melittangium</taxon>
    </lineage>
</organism>
<protein>
    <recommendedName>
        <fullName evidence="5">Pilus assembly protein</fullName>
    </recommendedName>
</protein>
<gene>
    <name evidence="3" type="ORF">MEBOL_005640</name>
</gene>
<dbReference type="RefSeq" id="WP_095980385.1">
    <property type="nucleotide sequence ID" value="NZ_CP022163.1"/>
</dbReference>
<dbReference type="Proteomes" id="UP000217289">
    <property type="component" value="Chromosome"/>
</dbReference>
<keyword evidence="2" id="KW-0472">Membrane</keyword>
<keyword evidence="2" id="KW-0812">Transmembrane</keyword>
<proteinExistence type="predicted"/>
<keyword evidence="4" id="KW-1185">Reference proteome</keyword>